<dbReference type="InterPro" id="IPR000719">
    <property type="entry name" value="Prot_kinase_dom"/>
</dbReference>
<dbReference type="CDD" id="cd05123">
    <property type="entry name" value="STKc_AGC"/>
    <property type="match status" value="1"/>
</dbReference>
<dbReference type="SUPFAM" id="SSF56112">
    <property type="entry name" value="Protein kinase-like (PK-like)"/>
    <property type="match status" value="1"/>
</dbReference>
<dbReference type="OrthoDB" id="63267at2759"/>
<organism evidence="15 17">
    <name type="scientific">Momordica charantia</name>
    <name type="common">Bitter gourd</name>
    <name type="synonym">Balsam pear</name>
    <dbReference type="NCBI Taxonomy" id="3673"/>
    <lineage>
        <taxon>Eukaryota</taxon>
        <taxon>Viridiplantae</taxon>
        <taxon>Streptophyta</taxon>
        <taxon>Embryophyta</taxon>
        <taxon>Tracheophyta</taxon>
        <taxon>Spermatophyta</taxon>
        <taxon>Magnoliopsida</taxon>
        <taxon>eudicotyledons</taxon>
        <taxon>Gunneridae</taxon>
        <taxon>Pentapetalae</taxon>
        <taxon>rosids</taxon>
        <taxon>fabids</taxon>
        <taxon>Cucurbitales</taxon>
        <taxon>Cucurbitaceae</taxon>
        <taxon>Momordiceae</taxon>
        <taxon>Momordica</taxon>
    </lineage>
</organism>
<dbReference type="Pfam" id="PF00433">
    <property type="entry name" value="Pkinase_C"/>
    <property type="match status" value="1"/>
</dbReference>
<dbReference type="PROSITE" id="PS50011">
    <property type="entry name" value="PROTEIN_KINASE_DOM"/>
    <property type="match status" value="1"/>
</dbReference>
<protein>
    <recommendedName>
        <fullName evidence="2">non-specific serine/threonine protein kinase</fullName>
        <ecNumber evidence="2">2.7.11.1</ecNumber>
    </recommendedName>
</protein>
<evidence type="ECO:0000313" key="17">
    <source>
        <dbReference type="RefSeq" id="XP_022157313.1"/>
    </source>
</evidence>
<dbReference type="GO" id="GO:0004674">
    <property type="term" value="F:protein serine/threonine kinase activity"/>
    <property type="evidence" value="ECO:0007669"/>
    <property type="project" value="UniProtKB-KW"/>
</dbReference>
<keyword evidence="8 11" id="KW-0067">ATP-binding</keyword>
<dbReference type="Gene3D" id="3.30.200.20">
    <property type="entry name" value="Phosphorylase Kinase, domain 1"/>
    <property type="match status" value="1"/>
</dbReference>
<dbReference type="GO" id="GO:0009409">
    <property type="term" value="P:response to cold"/>
    <property type="evidence" value="ECO:0007669"/>
    <property type="project" value="UniProtKB-ARBA"/>
</dbReference>
<evidence type="ECO:0000256" key="12">
    <source>
        <dbReference type="RuleBase" id="RU000304"/>
    </source>
</evidence>
<evidence type="ECO:0000256" key="9">
    <source>
        <dbReference type="ARBA" id="ARBA00047899"/>
    </source>
</evidence>
<dbReference type="KEGG" id="mcha:111024044"/>
<keyword evidence="15" id="KW-1185">Reference proteome</keyword>
<dbReference type="InterPro" id="IPR017892">
    <property type="entry name" value="Pkinase_C"/>
</dbReference>
<evidence type="ECO:0000313" key="15">
    <source>
        <dbReference type="Proteomes" id="UP000504603"/>
    </source>
</evidence>
<dbReference type="SMART" id="SM00133">
    <property type="entry name" value="S_TK_X"/>
    <property type="match status" value="1"/>
</dbReference>
<reference evidence="16 17" key="1">
    <citation type="submission" date="2025-04" db="UniProtKB">
        <authorList>
            <consortium name="RefSeq"/>
        </authorList>
    </citation>
    <scope>IDENTIFICATION</scope>
    <source>
        <strain evidence="16 17">OHB3-1</strain>
    </source>
</reference>
<dbReference type="GeneID" id="111024044"/>
<dbReference type="GO" id="GO:0045727">
    <property type="term" value="P:positive regulation of translation"/>
    <property type="evidence" value="ECO:0007669"/>
    <property type="project" value="UniProtKB-ARBA"/>
</dbReference>
<comment type="catalytic activity">
    <reaction evidence="10">
        <text>L-seryl-[protein] + ATP = O-phospho-L-seryl-[protein] + ADP + H(+)</text>
        <dbReference type="Rhea" id="RHEA:17989"/>
        <dbReference type="Rhea" id="RHEA-COMP:9863"/>
        <dbReference type="Rhea" id="RHEA-COMP:11604"/>
        <dbReference type="ChEBI" id="CHEBI:15378"/>
        <dbReference type="ChEBI" id="CHEBI:29999"/>
        <dbReference type="ChEBI" id="CHEBI:30616"/>
        <dbReference type="ChEBI" id="CHEBI:83421"/>
        <dbReference type="ChEBI" id="CHEBI:456216"/>
        <dbReference type="EC" id="2.7.11.1"/>
    </reaction>
</comment>
<evidence type="ECO:0000256" key="4">
    <source>
        <dbReference type="ARBA" id="ARBA00022553"/>
    </source>
</evidence>
<dbReference type="AlphaFoldDB" id="A0A6J1DT20"/>
<comment type="similarity">
    <text evidence="1">Belongs to the protein kinase superfamily. AGC Ser/Thr protein kinase family. S6 kinase subfamily.</text>
</comment>
<dbReference type="PROSITE" id="PS51285">
    <property type="entry name" value="AGC_KINASE_CTER"/>
    <property type="match status" value="1"/>
</dbReference>
<evidence type="ECO:0000259" key="14">
    <source>
        <dbReference type="PROSITE" id="PS51285"/>
    </source>
</evidence>
<evidence type="ECO:0000256" key="3">
    <source>
        <dbReference type="ARBA" id="ARBA00022527"/>
    </source>
</evidence>
<gene>
    <name evidence="16 17" type="primary">LOC111024044</name>
</gene>
<evidence type="ECO:0000256" key="7">
    <source>
        <dbReference type="ARBA" id="ARBA00022777"/>
    </source>
</evidence>
<evidence type="ECO:0000256" key="5">
    <source>
        <dbReference type="ARBA" id="ARBA00022679"/>
    </source>
</evidence>
<evidence type="ECO:0000256" key="8">
    <source>
        <dbReference type="ARBA" id="ARBA00022840"/>
    </source>
</evidence>
<keyword evidence="3 12" id="KW-0723">Serine/threonine-protein kinase</keyword>
<dbReference type="InterPro" id="IPR011009">
    <property type="entry name" value="Kinase-like_dom_sf"/>
</dbReference>
<dbReference type="GO" id="GO:0009651">
    <property type="term" value="P:response to salt stress"/>
    <property type="evidence" value="ECO:0007669"/>
    <property type="project" value="UniProtKB-ARBA"/>
</dbReference>
<dbReference type="PROSITE" id="PS00107">
    <property type="entry name" value="PROTEIN_KINASE_ATP"/>
    <property type="match status" value="1"/>
</dbReference>
<comment type="catalytic activity">
    <reaction evidence="9">
        <text>L-threonyl-[protein] + ATP = O-phospho-L-threonyl-[protein] + ADP + H(+)</text>
        <dbReference type="Rhea" id="RHEA:46608"/>
        <dbReference type="Rhea" id="RHEA-COMP:11060"/>
        <dbReference type="Rhea" id="RHEA-COMP:11605"/>
        <dbReference type="ChEBI" id="CHEBI:15378"/>
        <dbReference type="ChEBI" id="CHEBI:30013"/>
        <dbReference type="ChEBI" id="CHEBI:30616"/>
        <dbReference type="ChEBI" id="CHEBI:61977"/>
        <dbReference type="ChEBI" id="CHEBI:456216"/>
        <dbReference type="EC" id="2.7.11.1"/>
    </reaction>
</comment>
<keyword evidence="7" id="KW-0418">Kinase</keyword>
<dbReference type="RefSeq" id="XP_022157312.1">
    <property type="nucleotide sequence ID" value="XM_022301620.1"/>
</dbReference>
<dbReference type="FunFam" id="3.30.200.20:FF:000048">
    <property type="entry name" value="Non-specific serine/threonine protein kinase"/>
    <property type="match status" value="1"/>
</dbReference>
<dbReference type="Pfam" id="PF00069">
    <property type="entry name" value="Pkinase"/>
    <property type="match status" value="1"/>
</dbReference>
<name>A0A6J1DT20_MOMCH</name>
<sequence length="490" mass="55597">MVSSQFCGLTNTGKNNLIRSQLLFPTNTSDTAPLDSVNLDFSDLFGSIPLHASTEVEAIDVDLHVYQEDSRELIYDDPEVIYNRSHSLVGPSSCASKSLKLSNLTITETEDSGELVACISKETNRKLLEPPNDSFTDTIIEGVDRSYMKVESVGIDDFEVLKVVGQGAFARVYQVRRKGTLEIYAMKVMRKDKIMEKNHVEYMKAERDILTKTDHPFIVQLRYSFQTKYRLYLVLDFVNGGHLFFQLYHHGLFREDLARIYAAEIVSAVSHLHSNGIMHRDLKPENILMDDLGHVMLTDFGLAKQFEENTRSNSMCGTLDYMSPEIVLGKGHDKAADWWSVGILLFEMLTGKPPFTGNREKVQQKIVKDKIKLPAFLSSEAHSLLKGLLQKDARKRLGSGAMGSEEIKRHKWFKPINWKKLEKREIQPSFRPEVAGKHCVANFEKRWTEMPLVDSPVASPKTEGNPFTGFSYVKPAASFLNLNRDAPVYY</sequence>
<dbReference type="InterPro" id="IPR045270">
    <property type="entry name" value="STKc_AGC"/>
</dbReference>
<keyword evidence="4" id="KW-0597">Phosphoprotein</keyword>
<evidence type="ECO:0000256" key="10">
    <source>
        <dbReference type="ARBA" id="ARBA00048679"/>
    </source>
</evidence>
<keyword evidence="6 11" id="KW-0547">Nucleotide-binding</keyword>
<evidence type="ECO:0000259" key="13">
    <source>
        <dbReference type="PROSITE" id="PS50011"/>
    </source>
</evidence>
<dbReference type="SMART" id="SM00220">
    <property type="entry name" value="S_TKc"/>
    <property type="match status" value="1"/>
</dbReference>
<evidence type="ECO:0000313" key="16">
    <source>
        <dbReference type="RefSeq" id="XP_022157312.1"/>
    </source>
</evidence>
<feature type="domain" description="Protein kinase" evidence="13">
    <location>
        <begin position="158"/>
        <end position="413"/>
    </location>
</feature>
<dbReference type="Proteomes" id="UP000504603">
    <property type="component" value="Unplaced"/>
</dbReference>
<dbReference type="RefSeq" id="XP_022157313.1">
    <property type="nucleotide sequence ID" value="XM_022301621.1"/>
</dbReference>
<dbReference type="GO" id="GO:0005524">
    <property type="term" value="F:ATP binding"/>
    <property type="evidence" value="ECO:0007669"/>
    <property type="project" value="UniProtKB-UniRule"/>
</dbReference>
<dbReference type="PROSITE" id="PS00108">
    <property type="entry name" value="PROTEIN_KINASE_ST"/>
    <property type="match status" value="1"/>
</dbReference>
<dbReference type="EC" id="2.7.11.1" evidence="2"/>
<evidence type="ECO:0000256" key="11">
    <source>
        <dbReference type="PROSITE-ProRule" id="PRU10141"/>
    </source>
</evidence>
<proteinExistence type="inferred from homology"/>
<dbReference type="PANTHER" id="PTHR24351">
    <property type="entry name" value="RIBOSOMAL PROTEIN S6 KINASE"/>
    <property type="match status" value="1"/>
</dbReference>
<dbReference type="InterPro" id="IPR017441">
    <property type="entry name" value="Protein_kinase_ATP_BS"/>
</dbReference>
<dbReference type="InterPro" id="IPR000961">
    <property type="entry name" value="AGC-kinase_C"/>
</dbReference>
<accession>A0A6J1DT20</accession>
<dbReference type="InterPro" id="IPR008271">
    <property type="entry name" value="Ser/Thr_kinase_AS"/>
</dbReference>
<dbReference type="Gene3D" id="1.10.510.10">
    <property type="entry name" value="Transferase(Phosphotransferase) domain 1"/>
    <property type="match status" value="1"/>
</dbReference>
<feature type="binding site" evidence="11">
    <location>
        <position position="187"/>
    </location>
    <ligand>
        <name>ATP</name>
        <dbReference type="ChEBI" id="CHEBI:30616"/>
    </ligand>
</feature>
<dbReference type="FunFam" id="1.10.510.10:FF:000297">
    <property type="entry name" value="Non-specific serine/threonine protein kinase"/>
    <property type="match status" value="1"/>
</dbReference>
<keyword evidence="5" id="KW-0808">Transferase</keyword>
<evidence type="ECO:0000256" key="6">
    <source>
        <dbReference type="ARBA" id="ARBA00022741"/>
    </source>
</evidence>
<evidence type="ECO:0000256" key="2">
    <source>
        <dbReference type="ARBA" id="ARBA00012513"/>
    </source>
</evidence>
<evidence type="ECO:0000256" key="1">
    <source>
        <dbReference type="ARBA" id="ARBA00009804"/>
    </source>
</evidence>
<dbReference type="GO" id="GO:0005634">
    <property type="term" value="C:nucleus"/>
    <property type="evidence" value="ECO:0007669"/>
    <property type="project" value="UniProtKB-ARBA"/>
</dbReference>
<feature type="domain" description="AGC-kinase C-terminal" evidence="14">
    <location>
        <begin position="414"/>
        <end position="482"/>
    </location>
</feature>